<keyword evidence="3" id="KW-1185">Reference proteome</keyword>
<protein>
    <recommendedName>
        <fullName evidence="1">DUF1707 domain-containing protein</fullName>
    </recommendedName>
</protein>
<dbReference type="PANTHER" id="PTHR40763">
    <property type="entry name" value="MEMBRANE PROTEIN-RELATED"/>
    <property type="match status" value="1"/>
</dbReference>
<name>A0A1Q2HU18_9CORY</name>
<feature type="domain" description="DUF1707" evidence="1">
    <location>
        <begin position="10"/>
        <end position="60"/>
    </location>
</feature>
<evidence type="ECO:0000259" key="1">
    <source>
        <dbReference type="Pfam" id="PF08044"/>
    </source>
</evidence>
<dbReference type="EMBL" id="CP019688">
    <property type="protein sequence ID" value="AQQ14338.1"/>
    <property type="molecule type" value="Genomic_DNA"/>
</dbReference>
<sequence>MSDANLPRKRAGNADRQHVAAILHDAFSDGQLSLNEFDERTREAWAAVYSDELATLTADLSPVAPVSPVSPVAHSASVAVTRPRSDALSYVTGESGGSGTSISMMGGIDRRGDWHVAPTHTSLTLMGANLLDLRHARLSSAETVINAFACMGGIEIIVPEDVRVVDGGIGIMGGFGIRNDRSCTVRMDQLPADAPVIRVRGMALMGGVEIRRAARNAEL</sequence>
<gene>
    <name evidence="2" type="ORF">CGLAU_01755</name>
</gene>
<reference evidence="2 3" key="1">
    <citation type="submission" date="2016-12" db="EMBL/GenBank/DDBJ databases">
        <authorList>
            <person name="Song W.-J."/>
            <person name="Kurnit D.M."/>
        </authorList>
    </citation>
    <scope>NUCLEOTIDE SEQUENCE [LARGE SCALE GENOMIC DNA]</scope>
    <source>
        <strain evidence="2 3">DSM 30827</strain>
    </source>
</reference>
<evidence type="ECO:0000313" key="3">
    <source>
        <dbReference type="Proteomes" id="UP000217209"/>
    </source>
</evidence>
<dbReference type="OrthoDB" id="3625082at2"/>
<organism evidence="2 3">
    <name type="scientific">Corynebacterium glaucum</name>
    <dbReference type="NCBI Taxonomy" id="187491"/>
    <lineage>
        <taxon>Bacteria</taxon>
        <taxon>Bacillati</taxon>
        <taxon>Actinomycetota</taxon>
        <taxon>Actinomycetes</taxon>
        <taxon>Mycobacteriales</taxon>
        <taxon>Corynebacteriaceae</taxon>
        <taxon>Corynebacterium</taxon>
    </lineage>
</organism>
<dbReference type="Pfam" id="PF08044">
    <property type="entry name" value="DUF1707"/>
    <property type="match status" value="1"/>
</dbReference>
<accession>A0A1Q2HU18</accession>
<proteinExistence type="predicted"/>
<dbReference type="PANTHER" id="PTHR40763:SF4">
    <property type="entry name" value="DUF1707 DOMAIN-CONTAINING PROTEIN"/>
    <property type="match status" value="1"/>
</dbReference>
<dbReference type="KEGG" id="cgv:CGLAU_01755"/>
<dbReference type="Proteomes" id="UP000217209">
    <property type="component" value="Chromosome"/>
</dbReference>
<dbReference type="InterPro" id="IPR012551">
    <property type="entry name" value="DUF1707_SHOCT-like"/>
</dbReference>
<dbReference type="RefSeq" id="WP_095659195.1">
    <property type="nucleotide sequence ID" value="NZ_BAAAKB010000007.1"/>
</dbReference>
<evidence type="ECO:0000313" key="2">
    <source>
        <dbReference type="EMBL" id="AQQ14338.1"/>
    </source>
</evidence>
<dbReference type="AlphaFoldDB" id="A0A1Q2HU18"/>